<keyword evidence="2" id="KW-1133">Transmembrane helix</keyword>
<name>A0A0G4G253_9ALVE</name>
<dbReference type="AlphaFoldDB" id="A0A0G4G253"/>
<feature type="transmembrane region" description="Helical" evidence="2">
    <location>
        <begin position="170"/>
        <end position="191"/>
    </location>
</feature>
<reference evidence="5" key="1">
    <citation type="submission" date="2014-11" db="EMBL/GenBank/DDBJ databases">
        <authorList>
            <person name="Otto D Thomas"/>
            <person name="Naeem Raeece"/>
        </authorList>
    </citation>
    <scope>NUCLEOTIDE SEQUENCE</scope>
</reference>
<dbReference type="EMBL" id="CDMZ01000822">
    <property type="protein sequence ID" value="CEM22136.1"/>
    <property type="molecule type" value="Genomic_DNA"/>
</dbReference>
<keyword evidence="2" id="KW-0812">Transmembrane</keyword>
<dbReference type="GO" id="GO:0019236">
    <property type="term" value="P:response to pheromone"/>
    <property type="evidence" value="ECO:0007669"/>
    <property type="project" value="InterPro"/>
</dbReference>
<protein>
    <recommendedName>
        <fullName evidence="4">GPR180/TMEM145 transmembrane domain-containing protein</fullName>
    </recommendedName>
</protein>
<feature type="transmembrane region" description="Helical" evidence="2">
    <location>
        <begin position="440"/>
        <end position="461"/>
    </location>
</feature>
<feature type="transmembrane region" description="Helical" evidence="2">
    <location>
        <begin position="398"/>
        <end position="419"/>
    </location>
</feature>
<evidence type="ECO:0000256" key="1">
    <source>
        <dbReference type="SAM" id="MobiDB-lite"/>
    </source>
</evidence>
<dbReference type="PANTHER" id="PTHR23252">
    <property type="entry name" value="INTIMAL THICKNESS RECEPTOR-RELATED"/>
    <property type="match status" value="1"/>
</dbReference>
<feature type="signal peptide" evidence="3">
    <location>
        <begin position="1"/>
        <end position="22"/>
    </location>
</feature>
<feature type="transmembrane region" description="Helical" evidence="2">
    <location>
        <begin position="467"/>
        <end position="486"/>
    </location>
</feature>
<dbReference type="PANTHER" id="PTHR23252:SF24">
    <property type="entry name" value="TRANSMEMBRANE PROTEIN 145"/>
    <property type="match status" value="1"/>
</dbReference>
<feature type="domain" description="GPR180/TMEM145 transmembrane" evidence="4">
    <location>
        <begin position="369"/>
        <end position="476"/>
    </location>
</feature>
<evidence type="ECO:0000313" key="5">
    <source>
        <dbReference type="EMBL" id="CEM22136.1"/>
    </source>
</evidence>
<feature type="transmembrane region" description="Helical" evidence="2">
    <location>
        <begin position="363"/>
        <end position="386"/>
    </location>
</feature>
<gene>
    <name evidence="5" type="ORF">Cvel_19886</name>
</gene>
<evidence type="ECO:0000259" key="4">
    <source>
        <dbReference type="Pfam" id="PF10192"/>
    </source>
</evidence>
<accession>A0A0G4G253</accession>
<sequence length="519" mass="58197">MGRLRGFSGFFALVFLGLTVEAKYVQRSGVLGPNEARVESKFCYDYSLNPEKKPGLFQFKFRADINEMDEMYLMLFDDQWESFPQARAVWDQASCDEKLQTARWYARPYPQWMSGPDGFAMDVNVTEKMRARFWYAAVVNCNPKPIPYSYEFHMINPLRGWQSEFGFDELGTAVASIIFTALYVYVAFLYVNEYTKGAGGRQQLPGGAKMLLWLLGSAIILSSAASLLTLLHQLEFARDGWGFWIFRDSGKLLMLMGKGCLFILFSLFAKGECFSTEAAPLVGAPRAASLSTAASSIEADTFTSFTAPSSGSRGEGEGSVGGSYKPAESRSAMPGHVRLWVEWGEPFHRALVKVATMGDHHKILAATGIFVLACFMLELYGTYGYATHFAPTYVYDTIPGFCIITLDALYFVYYLDAVLRTHAREKHVKRKEFYGQWGSIFALWFLTLPFVAFAAFSVYPWYRMRVVTFLIHALNLGTFNALLYAFHPARIAALHGPPQKAQGKMVRGPHESGDLLLGV</sequence>
<feature type="transmembrane region" description="Helical" evidence="2">
    <location>
        <begin position="211"/>
        <end position="232"/>
    </location>
</feature>
<feature type="region of interest" description="Disordered" evidence="1">
    <location>
        <begin position="305"/>
        <end position="328"/>
    </location>
</feature>
<dbReference type="Pfam" id="PF10192">
    <property type="entry name" value="GPR180-TMEM145_TM"/>
    <property type="match status" value="1"/>
</dbReference>
<dbReference type="GO" id="GO:0007186">
    <property type="term" value="P:G protein-coupled receptor signaling pathway"/>
    <property type="evidence" value="ECO:0007669"/>
    <property type="project" value="InterPro"/>
</dbReference>
<dbReference type="InterPro" id="IPR047831">
    <property type="entry name" value="GPR180/TMEM145"/>
</dbReference>
<dbReference type="VEuPathDB" id="CryptoDB:Cvel_19886"/>
<evidence type="ECO:0000256" key="2">
    <source>
        <dbReference type="SAM" id="Phobius"/>
    </source>
</evidence>
<organism evidence="5">
    <name type="scientific">Chromera velia CCMP2878</name>
    <dbReference type="NCBI Taxonomy" id="1169474"/>
    <lineage>
        <taxon>Eukaryota</taxon>
        <taxon>Sar</taxon>
        <taxon>Alveolata</taxon>
        <taxon>Colpodellida</taxon>
        <taxon>Chromeraceae</taxon>
        <taxon>Chromera</taxon>
    </lineage>
</organism>
<proteinExistence type="predicted"/>
<dbReference type="InterPro" id="IPR019336">
    <property type="entry name" value="GPR180/TMEM145_TM"/>
</dbReference>
<feature type="chain" id="PRO_5005189561" description="GPR180/TMEM145 transmembrane domain-containing protein" evidence="3">
    <location>
        <begin position="23"/>
        <end position="519"/>
    </location>
</feature>
<keyword evidence="2" id="KW-0472">Membrane</keyword>
<keyword evidence="3" id="KW-0732">Signal</keyword>
<evidence type="ECO:0000256" key="3">
    <source>
        <dbReference type="SAM" id="SignalP"/>
    </source>
</evidence>
<feature type="transmembrane region" description="Helical" evidence="2">
    <location>
        <begin position="252"/>
        <end position="269"/>
    </location>
</feature>